<feature type="transmembrane region" description="Helical" evidence="5">
    <location>
        <begin position="194"/>
        <end position="213"/>
    </location>
</feature>
<evidence type="ECO:0000256" key="1">
    <source>
        <dbReference type="ARBA" id="ARBA00004141"/>
    </source>
</evidence>
<dbReference type="Proteomes" id="UP000281468">
    <property type="component" value="Unassembled WGS sequence"/>
</dbReference>
<feature type="transmembrane region" description="Helical" evidence="5">
    <location>
        <begin position="480"/>
        <end position="501"/>
    </location>
</feature>
<keyword evidence="3 5" id="KW-1133">Transmembrane helix</keyword>
<evidence type="ECO:0000256" key="4">
    <source>
        <dbReference type="ARBA" id="ARBA00023136"/>
    </source>
</evidence>
<organism evidence="6 7">
    <name type="scientific">Hortaea werneckii</name>
    <name type="common">Black yeast</name>
    <name type="synonym">Cladosporium werneckii</name>
    <dbReference type="NCBI Taxonomy" id="91943"/>
    <lineage>
        <taxon>Eukaryota</taxon>
        <taxon>Fungi</taxon>
        <taxon>Dikarya</taxon>
        <taxon>Ascomycota</taxon>
        <taxon>Pezizomycotina</taxon>
        <taxon>Dothideomycetes</taxon>
        <taxon>Dothideomycetidae</taxon>
        <taxon>Mycosphaerellales</taxon>
        <taxon>Teratosphaeriaceae</taxon>
        <taxon>Hortaea</taxon>
    </lineage>
</organism>
<dbReference type="Pfam" id="PF07690">
    <property type="entry name" value="MFS_1"/>
    <property type="match status" value="1"/>
</dbReference>
<evidence type="ECO:0000256" key="3">
    <source>
        <dbReference type="ARBA" id="ARBA00022989"/>
    </source>
</evidence>
<protein>
    <recommendedName>
        <fullName evidence="8">Major facilitator superfamily (MFS) profile domain-containing protein</fullName>
    </recommendedName>
</protein>
<proteinExistence type="predicted"/>
<reference evidence="6 7" key="1">
    <citation type="journal article" date="2018" name="BMC Genomics">
        <title>Genomic evidence for intraspecific hybridization in a clonal and extremely halotolerant yeast.</title>
        <authorList>
            <person name="Gostincar C."/>
            <person name="Stajich J.E."/>
            <person name="Zupancic J."/>
            <person name="Zalar P."/>
            <person name="Gunde-Cimerman N."/>
        </authorList>
    </citation>
    <scope>NUCLEOTIDE SEQUENCE [LARGE SCALE GENOMIC DNA]</scope>
    <source>
        <strain evidence="6 7">EXF-171</strain>
    </source>
</reference>
<evidence type="ECO:0008006" key="8">
    <source>
        <dbReference type="Google" id="ProtNLM"/>
    </source>
</evidence>
<dbReference type="EMBL" id="QWIQ01000040">
    <property type="protein sequence ID" value="RMZ13691.1"/>
    <property type="molecule type" value="Genomic_DNA"/>
</dbReference>
<dbReference type="SUPFAM" id="SSF103473">
    <property type="entry name" value="MFS general substrate transporter"/>
    <property type="match status" value="1"/>
</dbReference>
<comment type="subcellular location">
    <subcellularLocation>
        <location evidence="1">Membrane</location>
        <topology evidence="1">Multi-pass membrane protein</topology>
    </subcellularLocation>
</comment>
<feature type="transmembrane region" description="Helical" evidence="5">
    <location>
        <begin position="326"/>
        <end position="349"/>
    </location>
</feature>
<evidence type="ECO:0000256" key="5">
    <source>
        <dbReference type="SAM" id="Phobius"/>
    </source>
</evidence>
<dbReference type="GO" id="GO:0005886">
    <property type="term" value="C:plasma membrane"/>
    <property type="evidence" value="ECO:0007669"/>
    <property type="project" value="TreeGrafter"/>
</dbReference>
<feature type="transmembrane region" description="Helical" evidence="5">
    <location>
        <begin position="414"/>
        <end position="434"/>
    </location>
</feature>
<evidence type="ECO:0000256" key="2">
    <source>
        <dbReference type="ARBA" id="ARBA00022692"/>
    </source>
</evidence>
<evidence type="ECO:0000313" key="7">
    <source>
        <dbReference type="Proteomes" id="UP000281468"/>
    </source>
</evidence>
<keyword evidence="4 5" id="KW-0472">Membrane</keyword>
<gene>
    <name evidence="6" type="ORF">D0862_02238</name>
</gene>
<sequence>MADSTRPVPGTVHLIDLAGQASTGEHASGKTDIVLVPQPSRDPEDPLRWTSKRKFWALAMVAVYTLGVGIPTTLHYSVLADITADTEISTTDLVQGNGDASSNEGGPRAATDVSLGGCLFWQPIALSYGRRGVYLASQLLTVPIMVWTAYTSSAGEWYAHRILIGLIGAPIESLPEMSIPDLFFAHERGTYMGMYVFTLFGSNFIAPLIAGWFDDAFGWRWTMWFGAIVAAGAFLILFFGMEETMYFRGNVEGLVATSPEADKVVSESVSSEKKSSPPTFGAEEFLSTTGDSHSAPRSYVQKLIPFVRWHGRPTVKQTLWMMIRPLLIIVRFPNVAWAGFIYGINLSWYQVMNGTTSPILSAPPYNWSASLVGCIYVGPIVGAAFGCLWAGTVMDRLALYLARRNGGVREPEQLLWPLALAGLFSCAGLITWGVGAYHGIHWVGLAFGLGMMVFGVIVGGSIGLSYAVDCFKEISGESMASVLVVRNTIGFGFTYAITPWYTNEGLQNCFIEAGFLSLLCMATFVPMIFIGKMLRRSSTDTYWKYIDSSSLKGAH</sequence>
<feature type="transmembrane region" description="Helical" evidence="5">
    <location>
        <begin position="219"/>
        <end position="239"/>
    </location>
</feature>
<evidence type="ECO:0000313" key="6">
    <source>
        <dbReference type="EMBL" id="RMZ13691.1"/>
    </source>
</evidence>
<dbReference type="Gene3D" id="1.20.1250.20">
    <property type="entry name" value="MFS general substrate transporter like domains"/>
    <property type="match status" value="1"/>
</dbReference>
<keyword evidence="2 5" id="KW-0812">Transmembrane</keyword>
<feature type="transmembrane region" description="Helical" evidence="5">
    <location>
        <begin position="440"/>
        <end position="468"/>
    </location>
</feature>
<feature type="transmembrane region" description="Helical" evidence="5">
    <location>
        <begin position="513"/>
        <end position="534"/>
    </location>
</feature>
<dbReference type="PANTHER" id="PTHR23502">
    <property type="entry name" value="MAJOR FACILITATOR SUPERFAMILY"/>
    <property type="match status" value="1"/>
</dbReference>
<dbReference type="InterPro" id="IPR011701">
    <property type="entry name" value="MFS"/>
</dbReference>
<dbReference type="AlphaFoldDB" id="A0A3M7HJX9"/>
<dbReference type="GO" id="GO:0022857">
    <property type="term" value="F:transmembrane transporter activity"/>
    <property type="evidence" value="ECO:0007669"/>
    <property type="project" value="InterPro"/>
</dbReference>
<name>A0A3M7HJX9_HORWE</name>
<accession>A0A3M7HJX9</accession>
<dbReference type="InterPro" id="IPR036259">
    <property type="entry name" value="MFS_trans_sf"/>
</dbReference>
<comment type="caution">
    <text evidence="6">The sequence shown here is derived from an EMBL/GenBank/DDBJ whole genome shotgun (WGS) entry which is preliminary data.</text>
</comment>
<feature type="transmembrane region" description="Helical" evidence="5">
    <location>
        <begin position="369"/>
        <end position="393"/>
    </location>
</feature>
<dbReference type="PANTHER" id="PTHR23502:SF30">
    <property type="entry name" value="TRANSPORTER, PUTATIVE (AFU_ORTHOLOGUE AFUA_8G04702)-RELATED"/>
    <property type="match status" value="1"/>
</dbReference>
<feature type="transmembrane region" description="Helical" evidence="5">
    <location>
        <begin position="55"/>
        <end position="74"/>
    </location>
</feature>